<dbReference type="AlphaFoldDB" id="A0A2J6T4A3"/>
<accession>A0A2J6T4A3</accession>
<evidence type="ECO:0000313" key="2">
    <source>
        <dbReference type="EMBL" id="PMD57842.1"/>
    </source>
</evidence>
<dbReference type="InterPro" id="IPR050309">
    <property type="entry name" value="Type-B_Carboxylest/Lipase"/>
</dbReference>
<protein>
    <submittedName>
        <fullName evidence="2">Alpha/beta-hydrolase</fullName>
    </submittedName>
</protein>
<dbReference type="STRING" id="1095630.A0A2J6T4A3"/>
<dbReference type="InterPro" id="IPR029058">
    <property type="entry name" value="AB_hydrolase_fold"/>
</dbReference>
<dbReference type="OrthoDB" id="3200163at2759"/>
<gene>
    <name evidence="2" type="ORF">K444DRAFT_653773</name>
</gene>
<dbReference type="PANTHER" id="PTHR11559">
    <property type="entry name" value="CARBOXYLESTERASE"/>
    <property type="match status" value="1"/>
</dbReference>
<dbReference type="Proteomes" id="UP000235371">
    <property type="component" value="Unassembled WGS sequence"/>
</dbReference>
<evidence type="ECO:0000313" key="3">
    <source>
        <dbReference type="Proteomes" id="UP000235371"/>
    </source>
</evidence>
<dbReference type="EMBL" id="KZ613843">
    <property type="protein sequence ID" value="PMD57842.1"/>
    <property type="molecule type" value="Genomic_DNA"/>
</dbReference>
<organism evidence="2 3">
    <name type="scientific">Hyaloscypha bicolor E</name>
    <dbReference type="NCBI Taxonomy" id="1095630"/>
    <lineage>
        <taxon>Eukaryota</taxon>
        <taxon>Fungi</taxon>
        <taxon>Dikarya</taxon>
        <taxon>Ascomycota</taxon>
        <taxon>Pezizomycotina</taxon>
        <taxon>Leotiomycetes</taxon>
        <taxon>Helotiales</taxon>
        <taxon>Hyaloscyphaceae</taxon>
        <taxon>Hyaloscypha</taxon>
        <taxon>Hyaloscypha bicolor</taxon>
    </lineage>
</organism>
<proteinExistence type="predicted"/>
<reference evidence="2 3" key="1">
    <citation type="submission" date="2016-04" db="EMBL/GenBank/DDBJ databases">
        <title>A degradative enzymes factory behind the ericoid mycorrhizal symbiosis.</title>
        <authorList>
            <consortium name="DOE Joint Genome Institute"/>
            <person name="Martino E."/>
            <person name="Morin E."/>
            <person name="Grelet G."/>
            <person name="Kuo A."/>
            <person name="Kohler A."/>
            <person name="Daghino S."/>
            <person name="Barry K."/>
            <person name="Choi C."/>
            <person name="Cichocki N."/>
            <person name="Clum A."/>
            <person name="Copeland A."/>
            <person name="Hainaut M."/>
            <person name="Haridas S."/>
            <person name="Labutti K."/>
            <person name="Lindquist E."/>
            <person name="Lipzen A."/>
            <person name="Khouja H.-R."/>
            <person name="Murat C."/>
            <person name="Ohm R."/>
            <person name="Olson A."/>
            <person name="Spatafora J."/>
            <person name="Veneault-Fourrey C."/>
            <person name="Henrissat B."/>
            <person name="Grigoriev I."/>
            <person name="Martin F."/>
            <person name="Perotto S."/>
        </authorList>
    </citation>
    <scope>NUCLEOTIDE SEQUENCE [LARGE SCALE GENOMIC DNA]</scope>
    <source>
        <strain evidence="2 3">E</strain>
    </source>
</reference>
<dbReference type="Pfam" id="PF00135">
    <property type="entry name" value="COesterase"/>
    <property type="match status" value="1"/>
</dbReference>
<dbReference type="GO" id="GO:0016787">
    <property type="term" value="F:hydrolase activity"/>
    <property type="evidence" value="ECO:0007669"/>
    <property type="project" value="UniProtKB-KW"/>
</dbReference>
<dbReference type="InterPro" id="IPR002018">
    <property type="entry name" value="CarbesteraseB"/>
</dbReference>
<name>A0A2J6T4A3_9HELO</name>
<dbReference type="Gene3D" id="3.40.50.1820">
    <property type="entry name" value="alpha/beta hydrolase"/>
    <property type="match status" value="1"/>
</dbReference>
<dbReference type="InParanoid" id="A0A2J6T4A3"/>
<dbReference type="GeneID" id="36593973"/>
<evidence type="ECO:0000259" key="1">
    <source>
        <dbReference type="Pfam" id="PF00135"/>
    </source>
</evidence>
<dbReference type="RefSeq" id="XP_024734746.1">
    <property type="nucleotide sequence ID" value="XM_024885896.1"/>
</dbReference>
<keyword evidence="2" id="KW-0378">Hydrolase</keyword>
<keyword evidence="3" id="KW-1185">Reference proteome</keyword>
<feature type="domain" description="Carboxylesterase type B" evidence="1">
    <location>
        <begin position="10"/>
        <end position="465"/>
    </location>
</feature>
<sequence>MATTTLNHETLGRMRGLLSEDGRTVQFRGIKYASIPGRWRDPVLLSQKLVEGGGEFDATKHGPSCPQHPAGFAYDLSLVGNVTLAKENDEQSEFECLNLIVVVPVESLRKTERLPVMVWVHGGSLSVGSSTWPQYDISKFIAKSVDLGKPVIGVSISYRLGIFGFLASDELQTSGNYGLKDQACAFKWVKKNISGFGGDPAKVTAFGESAGSIFISSLLLTKEPLFNRACMMSGDTTLRRPRTMEWQNTHYQTNVKLLGLENATAEARNAELYNMSASEITGRLPAFQHWSPTVDGLFIPEEVTLGVLSDARNPAGKPAWCEAIMVGDVEHDGTCLKARIMDAPNVMSRLENALTASLDPPEAEILLKKYGLVGKLTPAQQYAGLLNLSTDLRFHFPVLKVVEGWEPSKCLRYHFHQPNEIDGTYKGFVSHELDVAYLLQNFGSAFSAQSQELGKRMVEAWVDFAYCIEINGGRGDILVIGPGEAFGFIDEKEYDEKYRGGRGKLLHEIGWEKCFKLGELLQGV</sequence>
<dbReference type="SUPFAM" id="SSF53474">
    <property type="entry name" value="alpha/beta-Hydrolases"/>
    <property type="match status" value="1"/>
</dbReference>